<dbReference type="AlphaFoldDB" id="A0A2U1PAQ6"/>
<keyword evidence="2" id="KW-0238">DNA-binding</keyword>
<feature type="transmembrane region" description="Helical" evidence="1">
    <location>
        <begin position="166"/>
        <end position="184"/>
    </location>
</feature>
<sequence length="238" mass="27527">MSAMMIFAPCSAKCFAIDSPRPPDAPPFKVQIRVIDGSGSTSLILFDREVSRHINKSARELVEIQEQASDVDQFPQALEKLVGRKFALKIDVAEYNIEREWYVYTILKMTDDKHVIGELLKKVLNNEESVNDGSASVKGCFVNDRREQDPEYSGQRQCYKPGEKKVWYLIMLFLFAGDWTVLLWNHLSNRFIQITYIMNVKRLGTYFVKLQPDIYLWALAINTNLLSKSPYFFGYFVL</sequence>
<protein>
    <submittedName>
        <fullName evidence="2">Replication protein A 70 kDa DNA-binding subunit B</fullName>
    </submittedName>
</protein>
<name>A0A2U1PAQ6_ARTAN</name>
<keyword evidence="1" id="KW-0812">Transmembrane</keyword>
<evidence type="ECO:0000256" key="1">
    <source>
        <dbReference type="SAM" id="Phobius"/>
    </source>
</evidence>
<dbReference type="GO" id="GO:0003677">
    <property type="term" value="F:DNA binding"/>
    <property type="evidence" value="ECO:0007669"/>
    <property type="project" value="UniProtKB-KW"/>
</dbReference>
<organism evidence="2 3">
    <name type="scientific">Artemisia annua</name>
    <name type="common">Sweet wormwood</name>
    <dbReference type="NCBI Taxonomy" id="35608"/>
    <lineage>
        <taxon>Eukaryota</taxon>
        <taxon>Viridiplantae</taxon>
        <taxon>Streptophyta</taxon>
        <taxon>Embryophyta</taxon>
        <taxon>Tracheophyta</taxon>
        <taxon>Spermatophyta</taxon>
        <taxon>Magnoliopsida</taxon>
        <taxon>eudicotyledons</taxon>
        <taxon>Gunneridae</taxon>
        <taxon>Pentapetalae</taxon>
        <taxon>asterids</taxon>
        <taxon>campanulids</taxon>
        <taxon>Asterales</taxon>
        <taxon>Asteraceae</taxon>
        <taxon>Asteroideae</taxon>
        <taxon>Anthemideae</taxon>
        <taxon>Artemisiinae</taxon>
        <taxon>Artemisia</taxon>
    </lineage>
</organism>
<dbReference type="SUPFAM" id="SSF50249">
    <property type="entry name" value="Nucleic acid-binding proteins"/>
    <property type="match status" value="1"/>
</dbReference>
<accession>A0A2U1PAQ6</accession>
<reference evidence="2 3" key="1">
    <citation type="journal article" date="2018" name="Mol. Plant">
        <title>The genome of Artemisia annua provides insight into the evolution of Asteraceae family and artemisinin biosynthesis.</title>
        <authorList>
            <person name="Shen Q."/>
            <person name="Zhang L."/>
            <person name="Liao Z."/>
            <person name="Wang S."/>
            <person name="Yan T."/>
            <person name="Shi P."/>
            <person name="Liu M."/>
            <person name="Fu X."/>
            <person name="Pan Q."/>
            <person name="Wang Y."/>
            <person name="Lv Z."/>
            <person name="Lu X."/>
            <person name="Zhang F."/>
            <person name="Jiang W."/>
            <person name="Ma Y."/>
            <person name="Chen M."/>
            <person name="Hao X."/>
            <person name="Li L."/>
            <person name="Tang Y."/>
            <person name="Lv G."/>
            <person name="Zhou Y."/>
            <person name="Sun X."/>
            <person name="Brodelius P.E."/>
            <person name="Rose J.K.C."/>
            <person name="Tang K."/>
        </authorList>
    </citation>
    <scope>NUCLEOTIDE SEQUENCE [LARGE SCALE GENOMIC DNA]</scope>
    <source>
        <strain evidence="3">cv. Huhao1</strain>
        <tissue evidence="2">Leaf</tissue>
    </source>
</reference>
<comment type="caution">
    <text evidence="2">The sequence shown here is derived from an EMBL/GenBank/DDBJ whole genome shotgun (WGS) entry which is preliminary data.</text>
</comment>
<dbReference type="OrthoDB" id="1928343at2759"/>
<dbReference type="EMBL" id="PKPP01001425">
    <property type="protein sequence ID" value="PWA82836.1"/>
    <property type="molecule type" value="Genomic_DNA"/>
</dbReference>
<keyword evidence="3" id="KW-1185">Reference proteome</keyword>
<evidence type="ECO:0000313" key="3">
    <source>
        <dbReference type="Proteomes" id="UP000245207"/>
    </source>
</evidence>
<gene>
    <name evidence="2" type="ORF">CTI12_AA041250</name>
</gene>
<proteinExistence type="predicted"/>
<dbReference type="Gene3D" id="2.40.50.140">
    <property type="entry name" value="Nucleic acid-binding proteins"/>
    <property type="match status" value="1"/>
</dbReference>
<dbReference type="InterPro" id="IPR012340">
    <property type="entry name" value="NA-bd_OB-fold"/>
</dbReference>
<keyword evidence="1" id="KW-1133">Transmembrane helix</keyword>
<evidence type="ECO:0000313" key="2">
    <source>
        <dbReference type="EMBL" id="PWA82836.1"/>
    </source>
</evidence>
<dbReference type="Proteomes" id="UP000245207">
    <property type="component" value="Unassembled WGS sequence"/>
</dbReference>
<keyword evidence="1" id="KW-0472">Membrane</keyword>